<keyword evidence="3 8" id="KW-0812">Transmembrane</keyword>
<dbReference type="Gene3D" id="1.20.144.10">
    <property type="entry name" value="Phosphatidic acid phosphatase type 2/haloperoxidase"/>
    <property type="match status" value="1"/>
</dbReference>
<evidence type="ECO:0000313" key="11">
    <source>
        <dbReference type="Proteomes" id="UP001206128"/>
    </source>
</evidence>
<dbReference type="EMBL" id="JAMTCK010000004">
    <property type="protein sequence ID" value="MCP2165267.1"/>
    <property type="molecule type" value="Genomic_DNA"/>
</dbReference>
<comment type="subcellular location">
    <subcellularLocation>
        <location evidence="1">Cell membrane</location>
        <topology evidence="1">Multi-pass membrane protein</topology>
    </subcellularLocation>
</comment>
<dbReference type="PANTHER" id="PTHR14969:SF62">
    <property type="entry name" value="DECAPRENYLPHOSPHORYL-5-PHOSPHORIBOSE PHOSPHATASE RV3807C-RELATED"/>
    <property type="match status" value="1"/>
</dbReference>
<evidence type="ECO:0000313" key="10">
    <source>
        <dbReference type="EMBL" id="MCP2165267.1"/>
    </source>
</evidence>
<evidence type="ECO:0000256" key="4">
    <source>
        <dbReference type="ARBA" id="ARBA00022801"/>
    </source>
</evidence>
<organism evidence="10 11">
    <name type="scientific">Goodfellowiella coeruleoviolacea</name>
    <dbReference type="NCBI Taxonomy" id="334858"/>
    <lineage>
        <taxon>Bacteria</taxon>
        <taxon>Bacillati</taxon>
        <taxon>Actinomycetota</taxon>
        <taxon>Actinomycetes</taxon>
        <taxon>Pseudonocardiales</taxon>
        <taxon>Pseudonocardiaceae</taxon>
        <taxon>Goodfellowiella</taxon>
    </lineage>
</organism>
<sequence length="244" mass="24968">MSRLLVGALGLVLVAAFVVLGLAVDDRAPRIDVVVAELAGGLPGVVRAAAAPVSLVLSPGLAWLGLFLLAVAALRALRGGRPRLAGLLVRAGVLLGSCWGLVMLTRYGFQRTRPISFPVWAYPSGHTTATTAVAVTAVVLTAWLARRWLRVAVLLAGLAVVVVAVSRVVLGMHWPTDVVGATLGVVGVGLLAATALGLLPVGQTQSGQSRSGQPQSVPSGTGRVESGGDRSGQAEPRPGQPPRR</sequence>
<dbReference type="AlphaFoldDB" id="A0AAE3GDI2"/>
<dbReference type="GO" id="GO:0016787">
    <property type="term" value="F:hydrolase activity"/>
    <property type="evidence" value="ECO:0007669"/>
    <property type="project" value="UniProtKB-KW"/>
</dbReference>
<name>A0AAE3GDI2_9PSEU</name>
<evidence type="ECO:0000256" key="3">
    <source>
        <dbReference type="ARBA" id="ARBA00022692"/>
    </source>
</evidence>
<dbReference type="SUPFAM" id="SSF48317">
    <property type="entry name" value="Acid phosphatase/Vanadium-dependent haloperoxidase"/>
    <property type="match status" value="1"/>
</dbReference>
<feature type="transmembrane region" description="Helical" evidence="8">
    <location>
        <begin position="84"/>
        <end position="104"/>
    </location>
</feature>
<evidence type="ECO:0000256" key="1">
    <source>
        <dbReference type="ARBA" id="ARBA00004651"/>
    </source>
</evidence>
<keyword evidence="11" id="KW-1185">Reference proteome</keyword>
<dbReference type="RefSeq" id="WP_253769864.1">
    <property type="nucleotide sequence ID" value="NZ_JAMTCK010000004.1"/>
</dbReference>
<dbReference type="GO" id="GO:0005886">
    <property type="term" value="C:plasma membrane"/>
    <property type="evidence" value="ECO:0007669"/>
    <property type="project" value="UniProtKB-SubCell"/>
</dbReference>
<evidence type="ECO:0000256" key="6">
    <source>
        <dbReference type="ARBA" id="ARBA00023136"/>
    </source>
</evidence>
<feature type="transmembrane region" description="Helical" evidence="8">
    <location>
        <begin position="151"/>
        <end position="172"/>
    </location>
</feature>
<dbReference type="PANTHER" id="PTHR14969">
    <property type="entry name" value="SPHINGOSINE-1-PHOSPHATE PHOSPHOHYDROLASE"/>
    <property type="match status" value="1"/>
</dbReference>
<proteinExistence type="predicted"/>
<keyword evidence="2" id="KW-1003">Cell membrane</keyword>
<feature type="region of interest" description="Disordered" evidence="7">
    <location>
        <begin position="203"/>
        <end position="244"/>
    </location>
</feature>
<dbReference type="InterPro" id="IPR000326">
    <property type="entry name" value="PAP2/HPO"/>
</dbReference>
<comment type="caution">
    <text evidence="10">The sequence shown here is derived from an EMBL/GenBank/DDBJ whole genome shotgun (WGS) entry which is preliminary data.</text>
</comment>
<dbReference type="Proteomes" id="UP001206128">
    <property type="component" value="Unassembled WGS sequence"/>
</dbReference>
<feature type="transmembrane region" description="Helical" evidence="8">
    <location>
        <begin position="178"/>
        <end position="201"/>
    </location>
</feature>
<accession>A0AAE3GDI2</accession>
<feature type="compositionally biased region" description="Low complexity" evidence="7">
    <location>
        <begin position="203"/>
        <end position="220"/>
    </location>
</feature>
<gene>
    <name evidence="10" type="ORF">LX83_002116</name>
</gene>
<feature type="domain" description="Phosphatidic acid phosphatase type 2/haloperoxidase" evidence="9">
    <location>
        <begin position="85"/>
        <end position="193"/>
    </location>
</feature>
<dbReference type="Pfam" id="PF01569">
    <property type="entry name" value="PAP2"/>
    <property type="match status" value="1"/>
</dbReference>
<dbReference type="SMART" id="SM00014">
    <property type="entry name" value="acidPPc"/>
    <property type="match status" value="1"/>
</dbReference>
<evidence type="ECO:0000256" key="8">
    <source>
        <dbReference type="SAM" id="Phobius"/>
    </source>
</evidence>
<evidence type="ECO:0000256" key="7">
    <source>
        <dbReference type="SAM" id="MobiDB-lite"/>
    </source>
</evidence>
<protein>
    <submittedName>
        <fullName evidence="10">Undecaprenyl-diphosphatase</fullName>
    </submittedName>
</protein>
<dbReference type="InterPro" id="IPR036938">
    <property type="entry name" value="PAP2/HPO_sf"/>
</dbReference>
<feature type="transmembrane region" description="Helical" evidence="8">
    <location>
        <begin position="124"/>
        <end position="144"/>
    </location>
</feature>
<keyword evidence="4" id="KW-0378">Hydrolase</keyword>
<evidence type="ECO:0000259" key="9">
    <source>
        <dbReference type="SMART" id="SM00014"/>
    </source>
</evidence>
<feature type="transmembrane region" description="Helical" evidence="8">
    <location>
        <begin position="47"/>
        <end position="72"/>
    </location>
</feature>
<keyword evidence="6 8" id="KW-0472">Membrane</keyword>
<reference evidence="10" key="1">
    <citation type="submission" date="2022-06" db="EMBL/GenBank/DDBJ databases">
        <title>Genomic Encyclopedia of Archaeal and Bacterial Type Strains, Phase II (KMG-II): from individual species to whole genera.</title>
        <authorList>
            <person name="Goeker M."/>
        </authorList>
    </citation>
    <scope>NUCLEOTIDE SEQUENCE</scope>
    <source>
        <strain evidence="10">DSM 43935</strain>
    </source>
</reference>
<evidence type="ECO:0000256" key="5">
    <source>
        <dbReference type="ARBA" id="ARBA00022989"/>
    </source>
</evidence>
<evidence type="ECO:0000256" key="2">
    <source>
        <dbReference type="ARBA" id="ARBA00022475"/>
    </source>
</evidence>
<keyword evidence="5 8" id="KW-1133">Transmembrane helix</keyword>